<evidence type="ECO:0000256" key="4">
    <source>
        <dbReference type="ARBA" id="ARBA00022679"/>
    </source>
</evidence>
<dbReference type="Proteomes" id="UP001521181">
    <property type="component" value="Unassembled WGS sequence"/>
</dbReference>
<gene>
    <name evidence="7" type="primary">cbiE</name>
    <name evidence="7" type="ORF">LZA78_16220</name>
</gene>
<dbReference type="SUPFAM" id="SSF53335">
    <property type="entry name" value="S-adenosyl-L-methionine-dependent methyltransferases"/>
    <property type="match status" value="1"/>
</dbReference>
<evidence type="ECO:0000259" key="6">
    <source>
        <dbReference type="Pfam" id="PF00590"/>
    </source>
</evidence>
<evidence type="ECO:0000256" key="2">
    <source>
        <dbReference type="ARBA" id="ARBA00022573"/>
    </source>
</evidence>
<name>A0ABS8Z0G1_9RHOB</name>
<organism evidence="7 8">
    <name type="scientific">Rhodobacter flavimaris</name>
    <dbReference type="NCBI Taxonomy" id="2907145"/>
    <lineage>
        <taxon>Bacteria</taxon>
        <taxon>Pseudomonadati</taxon>
        <taxon>Pseudomonadota</taxon>
        <taxon>Alphaproteobacteria</taxon>
        <taxon>Rhodobacterales</taxon>
        <taxon>Rhodobacter group</taxon>
        <taxon>Rhodobacter</taxon>
    </lineage>
</organism>
<keyword evidence="5" id="KW-0949">S-adenosyl-L-methionine</keyword>
<feature type="domain" description="Tetrapyrrole methylase" evidence="6">
    <location>
        <begin position="6"/>
        <end position="187"/>
    </location>
</feature>
<dbReference type="SUPFAM" id="SSF53790">
    <property type="entry name" value="Tetrapyrrole methylase"/>
    <property type="match status" value="1"/>
</dbReference>
<evidence type="ECO:0000256" key="1">
    <source>
        <dbReference type="ARBA" id="ARBA00004953"/>
    </source>
</evidence>
<dbReference type="InterPro" id="IPR029063">
    <property type="entry name" value="SAM-dependent_MTases_sf"/>
</dbReference>
<evidence type="ECO:0000313" key="8">
    <source>
        <dbReference type="Proteomes" id="UP001521181"/>
    </source>
</evidence>
<dbReference type="Gene3D" id="3.40.50.150">
    <property type="entry name" value="Vaccinia Virus protein VP39"/>
    <property type="match status" value="1"/>
</dbReference>
<keyword evidence="3" id="KW-0489">Methyltransferase</keyword>
<dbReference type="RefSeq" id="WP_233677959.1">
    <property type="nucleotide sequence ID" value="NZ_JAJUOS010000016.1"/>
</dbReference>
<protein>
    <submittedName>
        <fullName evidence="7">Precorrin-6y C5,15-methyltransferase (Decarboxylating) subunit CbiE</fullName>
    </submittedName>
</protein>
<evidence type="ECO:0000256" key="3">
    <source>
        <dbReference type="ARBA" id="ARBA00022603"/>
    </source>
</evidence>
<evidence type="ECO:0000313" key="7">
    <source>
        <dbReference type="EMBL" id="MCE5975025.1"/>
    </source>
</evidence>
<comment type="pathway">
    <text evidence="1">Cofactor biosynthesis; adenosylcobalamin biosynthesis.</text>
</comment>
<accession>A0ABS8Z0G1</accession>
<keyword evidence="2" id="KW-0169">Cobalamin biosynthesis</keyword>
<dbReference type="InterPro" id="IPR050714">
    <property type="entry name" value="Cobalamin_biosynth_MTase"/>
</dbReference>
<dbReference type="NCBIfam" id="TIGR02467">
    <property type="entry name" value="CbiE"/>
    <property type="match status" value="1"/>
</dbReference>
<keyword evidence="4" id="KW-0808">Transferase</keyword>
<dbReference type="InterPro" id="IPR035996">
    <property type="entry name" value="4pyrrol_Methylase_sf"/>
</dbReference>
<evidence type="ECO:0000256" key="5">
    <source>
        <dbReference type="ARBA" id="ARBA00022691"/>
    </source>
</evidence>
<dbReference type="InterPro" id="IPR014777">
    <property type="entry name" value="4pyrrole_Mease_sub1"/>
</dbReference>
<dbReference type="Gene3D" id="3.40.1010.10">
    <property type="entry name" value="Cobalt-precorrin-4 Transmethylase, Domain 1"/>
    <property type="match status" value="1"/>
</dbReference>
<sequence>MADPWLTIVGLGEDGLEGLSDASRAAIAGAEAIFGGPRHLDLVAADARGRAWPVPFDIAPVLEWRGRATVVLASGDPFWFGAGSSLARHLEPGEWRAIPLAGVFSLACARMGWKIEETVCMGLHAAHFARLRPVLARGVRAVVTLRDGTAPAMLAEWLVAAGFGAARLTVLERLGGPQERLRQATAEGFNVTEIAAPVAVAIDGADLPKDAGLSRASGLQDDEFQSDGQITKRPVRALTLSALAPRPGELLWDIGGGSGSISVEWCLAGGRAIAVETRADRVTNIRANIAGFGLEGRMEAVEGRAPEALAALPLPDAVFVGGGGNAALYAALWPMLPAGTRLVANGVTLETEALLAQMQADHGGDLLRIDLAQAAPLGGMRGWSAARPVVQWSVVK</sequence>
<dbReference type="Pfam" id="PF00590">
    <property type="entry name" value="TP_methylase"/>
    <property type="match status" value="1"/>
</dbReference>
<dbReference type="PANTHER" id="PTHR43182:SF1">
    <property type="entry name" value="COBALT-PRECORRIN-7 C(5)-METHYLTRANSFERASE"/>
    <property type="match status" value="1"/>
</dbReference>
<dbReference type="InterPro" id="IPR014008">
    <property type="entry name" value="Cbl_synth_MTase_CbiT"/>
</dbReference>
<dbReference type="PIRSF" id="PIRSF036428">
    <property type="entry name" value="CobL"/>
    <property type="match status" value="1"/>
</dbReference>
<dbReference type="NCBIfam" id="TIGR02469">
    <property type="entry name" value="CbiT"/>
    <property type="match status" value="1"/>
</dbReference>
<comment type="caution">
    <text evidence="7">The sequence shown here is derived from an EMBL/GenBank/DDBJ whole genome shotgun (WGS) entry which is preliminary data.</text>
</comment>
<dbReference type="EMBL" id="JAJUOS010000016">
    <property type="protein sequence ID" value="MCE5975025.1"/>
    <property type="molecule type" value="Genomic_DNA"/>
</dbReference>
<proteinExistence type="predicted"/>
<dbReference type="InterPro" id="IPR006365">
    <property type="entry name" value="Cbl_synth_CobL"/>
</dbReference>
<dbReference type="CDD" id="cd11644">
    <property type="entry name" value="Precorrin-6Y-MT"/>
    <property type="match status" value="1"/>
</dbReference>
<reference evidence="7 8" key="1">
    <citation type="submission" date="2021-12" db="EMBL/GenBank/DDBJ databases">
        <title>Sinirhodobacter sp. WL0062 is a bacterium isolated from seawater.</title>
        <authorList>
            <person name="Wang L."/>
            <person name="He W."/>
            <person name="Zhang D.-F."/>
        </authorList>
    </citation>
    <scope>NUCLEOTIDE SEQUENCE [LARGE SCALE GENOMIC DNA]</scope>
    <source>
        <strain evidence="7 8">WL0062</strain>
    </source>
</reference>
<keyword evidence="8" id="KW-1185">Reference proteome</keyword>
<dbReference type="InterPro" id="IPR000878">
    <property type="entry name" value="4pyrrol_Mease"/>
</dbReference>
<dbReference type="PANTHER" id="PTHR43182">
    <property type="entry name" value="COBALT-PRECORRIN-6B C(15)-METHYLTRANSFERASE (DECARBOXYLATING)"/>
    <property type="match status" value="1"/>
</dbReference>
<dbReference type="InterPro" id="IPR012818">
    <property type="entry name" value="CbiE"/>
</dbReference>